<dbReference type="AlphaFoldDB" id="A0A1Y2A5C1"/>
<keyword evidence="2" id="KW-0732">Signal</keyword>
<keyword evidence="4" id="KW-1185">Reference proteome</keyword>
<protein>
    <recommendedName>
        <fullName evidence="5">Effector 5</fullName>
    </recommendedName>
</protein>
<dbReference type="STRING" id="1231657.A0A1Y2A5C1"/>
<proteinExistence type="predicted"/>
<feature type="signal peptide" evidence="2">
    <location>
        <begin position="1"/>
        <end position="19"/>
    </location>
</feature>
<reference evidence="3 4" key="1">
    <citation type="submission" date="2016-07" db="EMBL/GenBank/DDBJ databases">
        <title>Pervasive Adenine N6-methylation of Active Genes in Fungi.</title>
        <authorList>
            <consortium name="DOE Joint Genome Institute"/>
            <person name="Mondo S.J."/>
            <person name="Dannebaum R.O."/>
            <person name="Kuo R.C."/>
            <person name="Labutti K."/>
            <person name="Haridas S."/>
            <person name="Kuo A."/>
            <person name="Salamov A."/>
            <person name="Ahrendt S.R."/>
            <person name="Lipzen A."/>
            <person name="Sullivan W."/>
            <person name="Andreopoulos W.B."/>
            <person name="Clum A."/>
            <person name="Lindquist E."/>
            <person name="Daum C."/>
            <person name="Ramamoorthy G.K."/>
            <person name="Gryganskyi A."/>
            <person name="Culley D."/>
            <person name="Magnuson J.K."/>
            <person name="James T.Y."/>
            <person name="O'Malley M.A."/>
            <person name="Stajich J.E."/>
            <person name="Spatafora J.W."/>
            <person name="Visel A."/>
            <person name="Grigoriev I.V."/>
        </authorList>
    </citation>
    <scope>NUCLEOTIDE SEQUENCE [LARGE SCALE GENOMIC DNA]</scope>
    <source>
        <strain evidence="3 4">CBS 115471</strain>
    </source>
</reference>
<name>A0A1Y2A5C1_9PLEO</name>
<organism evidence="3 4">
    <name type="scientific">Clohesyomyces aquaticus</name>
    <dbReference type="NCBI Taxonomy" id="1231657"/>
    <lineage>
        <taxon>Eukaryota</taxon>
        <taxon>Fungi</taxon>
        <taxon>Dikarya</taxon>
        <taxon>Ascomycota</taxon>
        <taxon>Pezizomycotina</taxon>
        <taxon>Dothideomycetes</taxon>
        <taxon>Pleosporomycetidae</taxon>
        <taxon>Pleosporales</taxon>
        <taxon>Lindgomycetaceae</taxon>
        <taxon>Clohesyomyces</taxon>
    </lineage>
</organism>
<comment type="caution">
    <text evidence="3">The sequence shown here is derived from an EMBL/GenBank/DDBJ whole genome shotgun (WGS) entry which is preliminary data.</text>
</comment>
<evidence type="ECO:0000313" key="4">
    <source>
        <dbReference type="Proteomes" id="UP000193144"/>
    </source>
</evidence>
<accession>A0A1Y2A5C1</accession>
<feature type="compositionally biased region" description="Basic and acidic residues" evidence="1">
    <location>
        <begin position="78"/>
        <end position="89"/>
    </location>
</feature>
<evidence type="ECO:0000256" key="1">
    <source>
        <dbReference type="SAM" id="MobiDB-lite"/>
    </source>
</evidence>
<evidence type="ECO:0000313" key="3">
    <source>
        <dbReference type="EMBL" id="ORY17507.1"/>
    </source>
</evidence>
<sequence>MRYSSALVLSTLAVGQAAAANIRHASFHARRAAEQKRGADYKNVNWHDVSYDLSHVDWSSVFAPTPTPTPTPTPSPKSEPKPSKAEVKVEAVPTTPAYTPPAAKTSKAAEPSHTKSSGLGDLLGDVKSFLQGIGALGDASSAGMHLGDDGVWKTTFINDGDSDIILVCWTGDKAWINKDPPSIIHKLSSGDKTTVSHVEGMAGACAPVYKGTKMRDGLLAQSWYEFNYKNQGKFDISFNPNMNGAHFTAKGSKCMSNQDTCVFKCKNDPDHCQYDYDLFNCSDANGGGGGFDVNMGGTGGGCDMGSTSEHVTVTFN</sequence>
<feature type="chain" id="PRO_5012711376" description="Effector 5" evidence="2">
    <location>
        <begin position="20"/>
        <end position="316"/>
    </location>
</feature>
<evidence type="ECO:0000256" key="2">
    <source>
        <dbReference type="SAM" id="SignalP"/>
    </source>
</evidence>
<gene>
    <name evidence="3" type="ORF">BCR34DRAFT_596977</name>
</gene>
<dbReference type="OrthoDB" id="5320938at2759"/>
<feature type="compositionally biased region" description="Low complexity" evidence="1">
    <location>
        <begin position="90"/>
        <end position="111"/>
    </location>
</feature>
<dbReference type="Proteomes" id="UP000193144">
    <property type="component" value="Unassembled WGS sequence"/>
</dbReference>
<dbReference type="EMBL" id="MCFA01000012">
    <property type="protein sequence ID" value="ORY17507.1"/>
    <property type="molecule type" value="Genomic_DNA"/>
</dbReference>
<feature type="compositionally biased region" description="Pro residues" evidence="1">
    <location>
        <begin position="65"/>
        <end position="77"/>
    </location>
</feature>
<feature type="region of interest" description="Disordered" evidence="1">
    <location>
        <begin position="63"/>
        <end position="119"/>
    </location>
</feature>
<evidence type="ECO:0008006" key="5">
    <source>
        <dbReference type="Google" id="ProtNLM"/>
    </source>
</evidence>